<feature type="chain" id="PRO_5046621784" evidence="1">
    <location>
        <begin position="21"/>
        <end position="297"/>
    </location>
</feature>
<dbReference type="SUPFAM" id="SSF53850">
    <property type="entry name" value="Periplasmic binding protein-like II"/>
    <property type="match status" value="1"/>
</dbReference>
<dbReference type="RefSeq" id="WP_086783383.1">
    <property type="nucleotide sequence ID" value="NZ_JAGIOO010000001.1"/>
</dbReference>
<keyword evidence="4" id="KW-1185">Reference proteome</keyword>
<gene>
    <name evidence="3" type="ORF">JOF53_003390</name>
</gene>
<name>A0ABS5AD65_9PSEU</name>
<keyword evidence="1" id="KW-0732">Signal</keyword>
<dbReference type="InterPro" id="IPR007210">
    <property type="entry name" value="ABC_Gly_betaine_transp_sub-bd"/>
</dbReference>
<accession>A0ABS5AD65</accession>
<evidence type="ECO:0000313" key="4">
    <source>
        <dbReference type="Proteomes" id="UP001519363"/>
    </source>
</evidence>
<evidence type="ECO:0000313" key="3">
    <source>
        <dbReference type="EMBL" id="MBP2474518.1"/>
    </source>
</evidence>
<feature type="signal peptide" evidence="1">
    <location>
        <begin position="1"/>
        <end position="20"/>
    </location>
</feature>
<feature type="domain" description="ABC-type glycine betaine transport system substrate-binding" evidence="2">
    <location>
        <begin position="35"/>
        <end position="294"/>
    </location>
</feature>
<reference evidence="3 4" key="1">
    <citation type="submission" date="2021-03" db="EMBL/GenBank/DDBJ databases">
        <title>Sequencing the genomes of 1000 actinobacteria strains.</title>
        <authorList>
            <person name="Klenk H.-P."/>
        </authorList>
    </citation>
    <scope>NUCLEOTIDE SEQUENCE [LARGE SCALE GENOMIC DNA]</scope>
    <source>
        <strain evidence="3 4">DSM 44580</strain>
    </source>
</reference>
<evidence type="ECO:0000259" key="2">
    <source>
        <dbReference type="Pfam" id="PF04069"/>
    </source>
</evidence>
<dbReference type="Proteomes" id="UP001519363">
    <property type="component" value="Unassembled WGS sequence"/>
</dbReference>
<dbReference type="Pfam" id="PF04069">
    <property type="entry name" value="OpuAC"/>
    <property type="match status" value="1"/>
</dbReference>
<dbReference type="CDD" id="cd13606">
    <property type="entry name" value="PBP2_ProX_like"/>
    <property type="match status" value="1"/>
</dbReference>
<dbReference type="PROSITE" id="PS51257">
    <property type="entry name" value="PROKAR_LIPOPROTEIN"/>
    <property type="match status" value="1"/>
</dbReference>
<dbReference type="EMBL" id="JAGIOO010000001">
    <property type="protein sequence ID" value="MBP2474518.1"/>
    <property type="molecule type" value="Genomic_DNA"/>
</dbReference>
<dbReference type="Gene3D" id="3.40.190.10">
    <property type="entry name" value="Periplasmic binding protein-like II"/>
    <property type="match status" value="1"/>
</dbReference>
<sequence>MNRKLAVVAVAVVAAVSACGAPSDPLKNGAPVTEKTIHIGAVDFPENRLLAEIYAAVLEDAGAEVKVQAAVSAREVVLKGLKDGSFTLVPDYSGNLLQALDPQNTLTKSEDIYAALKQKTGPDLEVLEQAPGEDKDVLVVTAQTAQQQNLKSLNDLGPKCAQLTLAAAGEWKTRWEAKIKQLYGCTFKEIKSTDAGGPVTLDAIKSGTAQVANLFTTASSITSNGFVPLADPKNMYPAQNIVPLAKTGKLNDAAKLALNQISKKITTEKLAAAVKRIEVDKENPVDVAADFVKQNAG</sequence>
<evidence type="ECO:0000256" key="1">
    <source>
        <dbReference type="SAM" id="SignalP"/>
    </source>
</evidence>
<protein>
    <submittedName>
        <fullName evidence="3">Osmoprotectant transport system substrate-binding protein</fullName>
    </submittedName>
</protein>
<dbReference type="Gene3D" id="3.40.190.120">
    <property type="entry name" value="Osmoprotection protein (prox), domain 2"/>
    <property type="match status" value="1"/>
</dbReference>
<organism evidence="3 4">
    <name type="scientific">Crossiella equi</name>
    <dbReference type="NCBI Taxonomy" id="130796"/>
    <lineage>
        <taxon>Bacteria</taxon>
        <taxon>Bacillati</taxon>
        <taxon>Actinomycetota</taxon>
        <taxon>Actinomycetes</taxon>
        <taxon>Pseudonocardiales</taxon>
        <taxon>Pseudonocardiaceae</taxon>
        <taxon>Crossiella</taxon>
    </lineage>
</organism>
<proteinExistence type="predicted"/>
<comment type="caution">
    <text evidence="3">The sequence shown here is derived from an EMBL/GenBank/DDBJ whole genome shotgun (WGS) entry which is preliminary data.</text>
</comment>